<comment type="similarity">
    <text evidence="1">Belongs to the ATP-dependent DNA ligase family.</text>
</comment>
<dbReference type="Gene3D" id="2.40.50.140">
    <property type="entry name" value="Nucleic acid-binding proteins"/>
    <property type="match status" value="1"/>
</dbReference>
<dbReference type="CDD" id="cd07906">
    <property type="entry name" value="Adenylation_DNA_ligase_LigD_LigC"/>
    <property type="match status" value="1"/>
</dbReference>
<dbReference type="Gene3D" id="3.30.470.30">
    <property type="entry name" value="DNA ligase/mRNA capping enzyme"/>
    <property type="match status" value="1"/>
</dbReference>
<evidence type="ECO:0000256" key="4">
    <source>
        <dbReference type="ARBA" id="ARBA00034003"/>
    </source>
</evidence>
<organism evidence="6 7">
    <name type="scientific">Mycobacterium nebraskense</name>
    <dbReference type="NCBI Taxonomy" id="244292"/>
    <lineage>
        <taxon>Bacteria</taxon>
        <taxon>Bacillati</taxon>
        <taxon>Actinomycetota</taxon>
        <taxon>Actinomycetes</taxon>
        <taxon>Mycobacteriales</taxon>
        <taxon>Mycobacteriaceae</taxon>
        <taxon>Mycobacterium</taxon>
    </lineage>
</organism>
<dbReference type="Gene3D" id="3.30.1490.70">
    <property type="match status" value="1"/>
</dbReference>
<dbReference type="InterPro" id="IPR014146">
    <property type="entry name" value="LigD_ligase_dom"/>
</dbReference>
<evidence type="ECO:0000256" key="3">
    <source>
        <dbReference type="ARBA" id="ARBA00022598"/>
    </source>
</evidence>
<protein>
    <recommendedName>
        <fullName evidence="2">DNA ligase (ATP)</fullName>
        <ecNumber evidence="2">6.5.1.1</ecNumber>
    </recommendedName>
</protein>
<dbReference type="GO" id="GO:0006281">
    <property type="term" value="P:DNA repair"/>
    <property type="evidence" value="ECO:0007669"/>
    <property type="project" value="InterPro"/>
</dbReference>
<dbReference type="SUPFAM" id="SSF56091">
    <property type="entry name" value="DNA ligase/mRNA capping enzyme, catalytic domain"/>
    <property type="match status" value="1"/>
</dbReference>
<dbReference type="EMBL" id="LQPH01000021">
    <property type="protein sequence ID" value="ORW34385.1"/>
    <property type="molecule type" value="Genomic_DNA"/>
</dbReference>
<dbReference type="Pfam" id="PF04679">
    <property type="entry name" value="DNA_ligase_A_C"/>
    <property type="match status" value="1"/>
</dbReference>
<dbReference type="GO" id="GO:0005524">
    <property type="term" value="F:ATP binding"/>
    <property type="evidence" value="ECO:0007669"/>
    <property type="project" value="InterPro"/>
</dbReference>
<dbReference type="Pfam" id="PF01068">
    <property type="entry name" value="DNA_ligase_A_M"/>
    <property type="match status" value="1"/>
</dbReference>
<keyword evidence="7" id="KW-1185">Reference proteome</keyword>
<dbReference type="PANTHER" id="PTHR45674:SF4">
    <property type="entry name" value="DNA LIGASE 1"/>
    <property type="match status" value="1"/>
</dbReference>
<dbReference type="EC" id="6.5.1.1" evidence="2"/>
<feature type="domain" description="ATP-dependent DNA ligase family profile" evidence="5">
    <location>
        <begin position="100"/>
        <end position="220"/>
    </location>
</feature>
<keyword evidence="3" id="KW-0436">Ligase</keyword>
<dbReference type="PANTHER" id="PTHR45674">
    <property type="entry name" value="DNA LIGASE 1/3 FAMILY MEMBER"/>
    <property type="match status" value="1"/>
</dbReference>
<dbReference type="Proteomes" id="UP000193781">
    <property type="component" value="Unassembled WGS sequence"/>
</dbReference>
<dbReference type="CDD" id="cd07971">
    <property type="entry name" value="OBF_DNA_ligase_LigD"/>
    <property type="match status" value="1"/>
</dbReference>
<reference evidence="6 7" key="1">
    <citation type="submission" date="2016-01" db="EMBL/GenBank/DDBJ databases">
        <title>The new phylogeny of the genus Mycobacterium.</title>
        <authorList>
            <person name="Tarcisio F."/>
            <person name="Conor M."/>
            <person name="Antonella G."/>
            <person name="Elisabetta G."/>
            <person name="Giulia F.S."/>
            <person name="Sara T."/>
            <person name="Anna F."/>
            <person name="Clotilde B."/>
            <person name="Roberto B."/>
            <person name="Veronica D.S."/>
            <person name="Fabio R."/>
            <person name="Monica P."/>
            <person name="Olivier J."/>
            <person name="Enrico T."/>
            <person name="Nicola S."/>
        </authorList>
    </citation>
    <scope>NUCLEOTIDE SEQUENCE [LARGE SCALE GENOMIC DNA]</scope>
    <source>
        <strain evidence="6 7">DSM 44803</strain>
    </source>
</reference>
<name>A0A0I9U7G3_9MYCO</name>
<evidence type="ECO:0000313" key="6">
    <source>
        <dbReference type="EMBL" id="ORW34385.1"/>
    </source>
</evidence>
<dbReference type="GO" id="GO:0006310">
    <property type="term" value="P:DNA recombination"/>
    <property type="evidence" value="ECO:0007669"/>
    <property type="project" value="InterPro"/>
</dbReference>
<proteinExistence type="inferred from homology"/>
<dbReference type="InterPro" id="IPR012310">
    <property type="entry name" value="DNA_ligase_ATP-dep_cent"/>
</dbReference>
<dbReference type="InterPro" id="IPR050191">
    <property type="entry name" value="ATP-dep_DNA_ligase"/>
</dbReference>
<evidence type="ECO:0000256" key="1">
    <source>
        <dbReference type="ARBA" id="ARBA00007572"/>
    </source>
</evidence>
<dbReference type="SUPFAM" id="SSF50249">
    <property type="entry name" value="Nucleic acid-binding proteins"/>
    <property type="match status" value="1"/>
</dbReference>
<dbReference type="NCBIfam" id="TIGR02779">
    <property type="entry name" value="NHEJ_ligase_lig"/>
    <property type="match status" value="1"/>
</dbReference>
<dbReference type="AlphaFoldDB" id="A0A0I9U7G3"/>
<dbReference type="GO" id="GO:0003910">
    <property type="term" value="F:DNA ligase (ATP) activity"/>
    <property type="evidence" value="ECO:0007669"/>
    <property type="project" value="UniProtKB-EC"/>
</dbReference>
<dbReference type="PROSITE" id="PS50160">
    <property type="entry name" value="DNA_LIGASE_A3"/>
    <property type="match status" value="1"/>
</dbReference>
<dbReference type="STRING" id="244292.ABW17_22315"/>
<evidence type="ECO:0000256" key="2">
    <source>
        <dbReference type="ARBA" id="ARBA00012727"/>
    </source>
</evidence>
<dbReference type="InterPro" id="IPR012309">
    <property type="entry name" value="DNA_ligase_ATP-dep_C"/>
</dbReference>
<evidence type="ECO:0000259" key="5">
    <source>
        <dbReference type="PROSITE" id="PS50160"/>
    </source>
</evidence>
<comment type="caution">
    <text evidence="6">The sequence shown here is derived from an EMBL/GenBank/DDBJ whole genome shotgun (WGS) entry which is preliminary data.</text>
</comment>
<accession>A0A0I9U7G3</accession>
<gene>
    <name evidence="6" type="ORF">AWC17_24325</name>
</gene>
<evidence type="ECO:0000313" key="7">
    <source>
        <dbReference type="Proteomes" id="UP000193781"/>
    </source>
</evidence>
<comment type="catalytic activity">
    <reaction evidence="4">
        <text>ATP + (deoxyribonucleotide)n-3'-hydroxyl + 5'-phospho-(deoxyribonucleotide)m = (deoxyribonucleotide)n+m + AMP + diphosphate.</text>
        <dbReference type="EC" id="6.5.1.1"/>
    </reaction>
</comment>
<dbReference type="InterPro" id="IPR012340">
    <property type="entry name" value="NA-bd_OB-fold"/>
</dbReference>
<sequence length="310" mass="34227">MLASAAPPPADTTGYCFEAKWDGIRLLARCAERVELFSRQATNLTTCFPEIVDALSAGLEGRTAILDGELVAFDHHARPNFQLIQRRLRAPRPGPRLLASVPLTFCVFDIIYLDGHDLTGHTYLQRRRMLDDLRLHKPPIVISPYWTGIGTDAMAEIMRGLGLEGYVLKHAHSTYQPGRRSAAWIKHVVRQRRPMVVGGFIPSAGTHRGGLGALLVGAYDTNGELRYCGHVGAGMTPRTRASLMERLSDLQQPLTPFAAPIPELRGARWVRPTVVVDIEYRQFTGRLRHPALKSVLIDADSSGISLPPEG</sequence>